<keyword evidence="1" id="KW-0328">Glycosyltransferase</keyword>
<proteinExistence type="predicted"/>
<comment type="caution">
    <text evidence="4">The sequence shown here is derived from an EMBL/GenBank/DDBJ whole genome shotgun (WGS) entry which is preliminary data.</text>
</comment>
<feature type="domain" description="Glycosyl transferase family 1" evidence="3">
    <location>
        <begin position="102"/>
        <end position="275"/>
    </location>
</feature>
<evidence type="ECO:0000313" key="4">
    <source>
        <dbReference type="EMBL" id="GAI16312.1"/>
    </source>
</evidence>
<dbReference type="PANTHER" id="PTHR12526:SF640">
    <property type="entry name" value="COLANIC ACID BIOSYNTHESIS GLYCOSYLTRANSFERASE WCAL-RELATED"/>
    <property type="match status" value="1"/>
</dbReference>
<feature type="non-terminal residue" evidence="4">
    <location>
        <position position="1"/>
    </location>
</feature>
<reference evidence="4" key="1">
    <citation type="journal article" date="2014" name="Front. Microbiol.">
        <title>High frequency of phylogenetically diverse reductive dehalogenase-homologous genes in deep subseafloor sedimentary metagenomes.</title>
        <authorList>
            <person name="Kawai M."/>
            <person name="Futagami T."/>
            <person name="Toyoda A."/>
            <person name="Takaki Y."/>
            <person name="Nishi S."/>
            <person name="Hori S."/>
            <person name="Arai W."/>
            <person name="Tsubouchi T."/>
            <person name="Morono Y."/>
            <person name="Uchiyama I."/>
            <person name="Ito T."/>
            <person name="Fujiyama A."/>
            <person name="Inagaki F."/>
            <person name="Takami H."/>
        </authorList>
    </citation>
    <scope>NUCLEOTIDE SEQUENCE</scope>
    <source>
        <strain evidence="4">Expedition CK06-06</strain>
    </source>
</reference>
<protein>
    <recommendedName>
        <fullName evidence="3">Glycosyl transferase family 1 domain-containing protein</fullName>
    </recommendedName>
</protein>
<dbReference type="Pfam" id="PF00534">
    <property type="entry name" value="Glycos_transf_1"/>
    <property type="match status" value="1"/>
</dbReference>
<gene>
    <name evidence="4" type="ORF">S06H3_13762</name>
</gene>
<evidence type="ECO:0000259" key="3">
    <source>
        <dbReference type="Pfam" id="PF00534"/>
    </source>
</evidence>
<sequence length="304" mass="34620">ENQVVLLHSHFGNEGFRNLELKQRLKVPMITSFYGYDVSKLLKGPLWFHRYQRLFSEGEIFLAEGNYMRKSLVELGCPGEKVIVQHLGVDLEKIKFEPRRIGRDGKIKILVAGSFTEKKGIPYALMTFARIRAKYDNLELSLIGDSSGISSDELEKSKILNIISKYDLRKSINLLGYQPYSIFLKEIYKHHMFLSPSIHASSGDTEGGAPVSIIEASASGMPVLSTIHCDIPHVVMDGKSGYLAPERNIDALAERLEFFVSNPNIWIKMGQKGREHVKKNYNVRNQVQKLEEIYHSAIRKTNFF</sequence>
<accession>X1LAG2</accession>
<name>X1LAG2_9ZZZZ</name>
<dbReference type="SUPFAM" id="SSF53756">
    <property type="entry name" value="UDP-Glycosyltransferase/glycogen phosphorylase"/>
    <property type="match status" value="1"/>
</dbReference>
<dbReference type="PANTHER" id="PTHR12526">
    <property type="entry name" value="GLYCOSYLTRANSFERASE"/>
    <property type="match status" value="1"/>
</dbReference>
<keyword evidence="2" id="KW-0808">Transferase</keyword>
<dbReference type="InterPro" id="IPR001296">
    <property type="entry name" value="Glyco_trans_1"/>
</dbReference>
<dbReference type="EMBL" id="BARV01006717">
    <property type="protein sequence ID" value="GAI16312.1"/>
    <property type="molecule type" value="Genomic_DNA"/>
</dbReference>
<dbReference type="Gene3D" id="3.40.50.2000">
    <property type="entry name" value="Glycogen Phosphorylase B"/>
    <property type="match status" value="2"/>
</dbReference>
<dbReference type="GO" id="GO:0016757">
    <property type="term" value="F:glycosyltransferase activity"/>
    <property type="evidence" value="ECO:0007669"/>
    <property type="project" value="UniProtKB-KW"/>
</dbReference>
<organism evidence="4">
    <name type="scientific">marine sediment metagenome</name>
    <dbReference type="NCBI Taxonomy" id="412755"/>
    <lineage>
        <taxon>unclassified sequences</taxon>
        <taxon>metagenomes</taxon>
        <taxon>ecological metagenomes</taxon>
    </lineage>
</organism>
<dbReference type="AlphaFoldDB" id="X1LAG2"/>
<evidence type="ECO:0000256" key="1">
    <source>
        <dbReference type="ARBA" id="ARBA00022676"/>
    </source>
</evidence>
<evidence type="ECO:0000256" key="2">
    <source>
        <dbReference type="ARBA" id="ARBA00022679"/>
    </source>
</evidence>